<dbReference type="InterPro" id="IPR053832">
    <property type="entry name" value="DUF6924"/>
</dbReference>
<evidence type="ECO:0000313" key="3">
    <source>
        <dbReference type="Proteomes" id="UP000813824"/>
    </source>
</evidence>
<name>A0A8K0UK38_9AGAR</name>
<sequence length="167" mass="18952">MPITWKQAPVPLYSSTILTTSTITSFLHSFHTGKDSAGYGVELLDGFIVPVPDAEWALSLSAEEIFRRHSEEVKKEPRVEKRMWVFQPVLVIDERSVQDGSVVVGSWEARYQSDDEDGEMKLVEGFESVRIVKEQIQSVAANIYIGNQDLETYQTTVDEDGIWRGFH</sequence>
<evidence type="ECO:0000313" key="2">
    <source>
        <dbReference type="EMBL" id="KAH8093790.1"/>
    </source>
</evidence>
<feature type="domain" description="DUF6924" evidence="1">
    <location>
        <begin position="82"/>
        <end position="166"/>
    </location>
</feature>
<accession>A0A8K0UK38</accession>
<reference evidence="2" key="1">
    <citation type="journal article" date="2021" name="New Phytol.">
        <title>Evolutionary innovations through gain and loss of genes in the ectomycorrhizal Boletales.</title>
        <authorList>
            <person name="Wu G."/>
            <person name="Miyauchi S."/>
            <person name="Morin E."/>
            <person name="Kuo A."/>
            <person name="Drula E."/>
            <person name="Varga T."/>
            <person name="Kohler A."/>
            <person name="Feng B."/>
            <person name="Cao Y."/>
            <person name="Lipzen A."/>
            <person name="Daum C."/>
            <person name="Hundley H."/>
            <person name="Pangilinan J."/>
            <person name="Johnson J."/>
            <person name="Barry K."/>
            <person name="LaButti K."/>
            <person name="Ng V."/>
            <person name="Ahrendt S."/>
            <person name="Min B."/>
            <person name="Choi I.G."/>
            <person name="Park H."/>
            <person name="Plett J.M."/>
            <person name="Magnuson J."/>
            <person name="Spatafora J.W."/>
            <person name="Nagy L.G."/>
            <person name="Henrissat B."/>
            <person name="Grigoriev I.V."/>
            <person name="Yang Z.L."/>
            <person name="Xu J."/>
            <person name="Martin F.M."/>
        </authorList>
    </citation>
    <scope>NUCLEOTIDE SEQUENCE</scope>
    <source>
        <strain evidence="2">KKN 215</strain>
    </source>
</reference>
<organism evidence="2 3">
    <name type="scientific">Cristinia sonorae</name>
    <dbReference type="NCBI Taxonomy" id="1940300"/>
    <lineage>
        <taxon>Eukaryota</taxon>
        <taxon>Fungi</taxon>
        <taxon>Dikarya</taxon>
        <taxon>Basidiomycota</taxon>
        <taxon>Agaricomycotina</taxon>
        <taxon>Agaricomycetes</taxon>
        <taxon>Agaricomycetidae</taxon>
        <taxon>Agaricales</taxon>
        <taxon>Pleurotineae</taxon>
        <taxon>Stephanosporaceae</taxon>
        <taxon>Cristinia</taxon>
    </lineage>
</organism>
<dbReference type="AlphaFoldDB" id="A0A8K0UK38"/>
<dbReference type="OrthoDB" id="2999570at2759"/>
<protein>
    <recommendedName>
        <fullName evidence="1">DUF6924 domain-containing protein</fullName>
    </recommendedName>
</protein>
<proteinExistence type="predicted"/>
<keyword evidence="3" id="KW-1185">Reference proteome</keyword>
<dbReference type="Pfam" id="PF21962">
    <property type="entry name" value="DUF6924"/>
    <property type="match status" value="1"/>
</dbReference>
<dbReference type="EMBL" id="JAEVFJ010000028">
    <property type="protein sequence ID" value="KAH8093790.1"/>
    <property type="molecule type" value="Genomic_DNA"/>
</dbReference>
<dbReference type="Proteomes" id="UP000813824">
    <property type="component" value="Unassembled WGS sequence"/>
</dbReference>
<gene>
    <name evidence="2" type="ORF">BXZ70DRAFT_1010384</name>
</gene>
<evidence type="ECO:0000259" key="1">
    <source>
        <dbReference type="Pfam" id="PF21962"/>
    </source>
</evidence>
<comment type="caution">
    <text evidence="2">The sequence shown here is derived from an EMBL/GenBank/DDBJ whole genome shotgun (WGS) entry which is preliminary data.</text>
</comment>